<dbReference type="Pfam" id="PF07591">
    <property type="entry name" value="PT-HINT"/>
    <property type="match status" value="1"/>
</dbReference>
<dbReference type="NCBIfam" id="TIGR03696">
    <property type="entry name" value="Rhs_assc_core"/>
    <property type="match status" value="1"/>
</dbReference>
<dbReference type="NCBIfam" id="TIGR01443">
    <property type="entry name" value="intein_Cterm"/>
    <property type="match status" value="1"/>
</dbReference>
<feature type="signal peptide" evidence="2">
    <location>
        <begin position="1"/>
        <end position="19"/>
    </location>
</feature>
<feature type="region of interest" description="Disordered" evidence="1">
    <location>
        <begin position="1719"/>
        <end position="1808"/>
    </location>
</feature>
<keyword evidence="5" id="KW-1185">Reference proteome</keyword>
<feature type="domain" description="Hint" evidence="3">
    <location>
        <begin position="1568"/>
        <end position="1667"/>
    </location>
</feature>
<name>A0A8J7U4G9_9BACT</name>
<dbReference type="InterPro" id="IPR036844">
    <property type="entry name" value="Hint_dom_sf"/>
</dbReference>
<dbReference type="EMBL" id="JAFREP010000005">
    <property type="protein sequence ID" value="MBO1318276.1"/>
    <property type="molecule type" value="Genomic_DNA"/>
</dbReference>
<dbReference type="RefSeq" id="WP_207857947.1">
    <property type="nucleotide sequence ID" value="NZ_JAFREP010000005.1"/>
</dbReference>
<feature type="compositionally biased region" description="Basic and acidic residues" evidence="1">
    <location>
        <begin position="1740"/>
        <end position="1787"/>
    </location>
</feature>
<protein>
    <recommendedName>
        <fullName evidence="3">Hint domain-containing protein</fullName>
    </recommendedName>
</protein>
<dbReference type="InterPro" id="IPR050708">
    <property type="entry name" value="T6SS_VgrG/RHS"/>
</dbReference>
<dbReference type="InterPro" id="IPR031325">
    <property type="entry name" value="RHS_repeat"/>
</dbReference>
<dbReference type="InterPro" id="IPR030934">
    <property type="entry name" value="Intein_C"/>
</dbReference>
<gene>
    <name evidence="4" type="ORF">J3U88_07410</name>
</gene>
<organism evidence="4 5">
    <name type="scientific">Acanthopleuribacter pedis</name>
    <dbReference type="NCBI Taxonomy" id="442870"/>
    <lineage>
        <taxon>Bacteria</taxon>
        <taxon>Pseudomonadati</taxon>
        <taxon>Acidobacteriota</taxon>
        <taxon>Holophagae</taxon>
        <taxon>Acanthopleuribacterales</taxon>
        <taxon>Acanthopleuribacteraceae</taxon>
        <taxon>Acanthopleuribacter</taxon>
    </lineage>
</organism>
<proteinExistence type="predicted"/>
<evidence type="ECO:0000256" key="2">
    <source>
        <dbReference type="SAM" id="SignalP"/>
    </source>
</evidence>
<reference evidence="4" key="1">
    <citation type="submission" date="2021-03" db="EMBL/GenBank/DDBJ databases">
        <authorList>
            <person name="Wang G."/>
        </authorList>
    </citation>
    <scope>NUCLEOTIDE SEQUENCE</scope>
    <source>
        <strain evidence="4">KCTC 12899</strain>
    </source>
</reference>
<sequence length="1808" mass="204174">MRVSLILAFLMALCLPAHASKKEPQLPHSSPSIAAFSVFDPAQRKAPDGVETNLDRPEFDRSRAFDGVTPNASIDLYSGALVIQAQDLVLPGAYGVDFEVNRDFNGKVYVPRADTQQVRAPDSWVGVGWSLNWGVLTISEPMVVFQLSGYPIQRMYLATDGTGTDPAGNQTHDYRFRSPISGNLVQPYMSKNFWRAWPEPNPAGTDPIWYVQDTAGKLFQVERVDHAIGTYATTRIWHPKSPDTDLRFQYEPAAIRITHVPARESRTQIMVSLENSALQSIRVGGRTLSYGVSRCGGNPKDPEQRNCLTHFTNGENERTEYQYGTRAGNRYAELDRITTPMGAVYTYEYDDETYYHFLSPTGQYNTRVVRSYQRGDQVWEYEYRHPQVDRFDEDHQFYVATDTHLLSTVTGPENTRRQYSFFTYSGAIHDDVTLTTWAHDAGRLDRFADYHQEYWNLERITGARYTLSAGLNENGLIPSLYFTHEANPEDGKRPHMFLSGRTESGFHPDEQLPGQNSEAGNPFVLQHTIAQFEERGETELPHGGSLSWVVDPYARPKEIIAAHYNAKAPDRKHVTRRERIYTLSDTQKTHNQVFLIEQEHLFHNGPSTGESTVILPKAPEANTPATVLTRQYNDYGDQTRSNTRDVVTEQEHTVFIEPAYVDSRVVVREPYRDDIRITSQAGLPRQVEVFQNGLWITLRSAEYDIFGNMVSYTNSLNQVFSFEYDHADRVRFERSPLMQPTQTQYTLHNGGLVRWQIGTDGPWEEISFDVYGRKVDHRRSEIPQAQFVYRYDALDRLVELTHPNGGRESWQYDAIGRVTVLTRERDDREEVQHWQFLSGIGVLHTDGQGNATFTQDDGGGYPSSFVDQTGATTDIETDAFGRVIRVSHGTATRTRTYSGLGRLLEEFHPETGLRKFEYNSIGDLVAARFFADLTTPTPHKVQRFEYDQRGRITYQHPDSLAPTEPFIRFEYNTENLVSMHSNLADLVFDYDGANRLEARHFSVRQSPQVLTTRYGYSEEGSLEWTLYPSGSRLTHSFDQNRHLNGVSVATEFGTSTLVEDMSYAPGLGQYPNPVPASWSLGNDTQEVRFFGPYGRPYAEEVRRLDLGGQRLLRKERTFDVLGRVTRQDSFSGNEMQPGQVVQYRYDPLSRLLRADYWDHNADTHRFDDFFYDQDNNLLAYGGNGEDPPMQYPVSADLNEDGEISVRDLHGFQFGDARDQDVAFARDLDGDGQVTILDAAKQGTNVAPFVTPEDPIPNRLVGWTFSPEGNVTRTPDGNRYTYNAWDQLIGFGDTHHIGYGPEGQRILEWRDGDSEKKFTLFNEAGDPIAEYRLTGNTLTLLKETYYFGGKPVATEIYEPEGGQCSERVWFHSDYLGSPTDYTDDSGVITGSQRFAAFGQKWSQDMACVPTSRGFTGHQDLDHRDLTWMKARSYSNRYGRFLQPDPLTITPERLVNPGQLNLYTYVNNSPTLAVDPEGEWAWHVAGAVIGAGADLTAQLIVNGGDLEKVSWKSVAMGGVSGAMGGGALKAAGKLTGSALKAGFERFAIQTGHDVIEHALNGSGSAAGSAAPCFPAGTLILSRQGHVPIESIAVGDWVWSRHDQTGEESWQQVDRLFLKEADGVHALRFLGSDGIVIHLDATAEHPFWGESEAWVSADQLTPGDRIWSRSGWITVQENRYVPGHLPVYNFEVRDTHTYFVGQDGVWAHNSCAKVKASPKGGTYTLRDPRTGEVRRTGQTNNLKRREKEHGRGNETKDLVFKVDKTSDDKAARRGREQIIYDKHPEADLNKRRPISPKNPRKKEYMEKGQEL</sequence>
<dbReference type="SUPFAM" id="SSF51294">
    <property type="entry name" value="Hedgehog/intein (Hint) domain"/>
    <property type="match status" value="1"/>
</dbReference>
<feature type="compositionally biased region" description="Basic and acidic residues" evidence="1">
    <location>
        <begin position="1723"/>
        <end position="1732"/>
    </location>
</feature>
<dbReference type="InterPro" id="IPR022385">
    <property type="entry name" value="Rhs_assc_core"/>
</dbReference>
<evidence type="ECO:0000256" key="1">
    <source>
        <dbReference type="SAM" id="MobiDB-lite"/>
    </source>
</evidence>
<feature type="compositionally biased region" description="Basic residues" evidence="1">
    <location>
        <begin position="1788"/>
        <end position="1797"/>
    </location>
</feature>
<dbReference type="Pfam" id="PF05593">
    <property type="entry name" value="RHS_repeat"/>
    <property type="match status" value="1"/>
</dbReference>
<comment type="caution">
    <text evidence="4">The sequence shown here is derived from an EMBL/GenBank/DDBJ whole genome shotgun (WGS) entry which is preliminary data.</text>
</comment>
<accession>A0A8J7U4G9</accession>
<dbReference type="PANTHER" id="PTHR32305">
    <property type="match status" value="1"/>
</dbReference>
<feature type="compositionally biased region" description="Basic and acidic residues" evidence="1">
    <location>
        <begin position="1798"/>
        <end position="1808"/>
    </location>
</feature>
<dbReference type="PANTHER" id="PTHR32305:SF15">
    <property type="entry name" value="PROTEIN RHSA-RELATED"/>
    <property type="match status" value="1"/>
</dbReference>
<dbReference type="Gene3D" id="2.180.10.10">
    <property type="entry name" value="RHS repeat-associated core"/>
    <property type="match status" value="2"/>
</dbReference>
<evidence type="ECO:0000259" key="3">
    <source>
        <dbReference type="SMART" id="SM00306"/>
    </source>
</evidence>
<evidence type="ECO:0000313" key="5">
    <source>
        <dbReference type="Proteomes" id="UP000664417"/>
    </source>
</evidence>
<dbReference type="CDD" id="cd00081">
    <property type="entry name" value="Hint"/>
    <property type="match status" value="1"/>
</dbReference>
<dbReference type="SMART" id="SM00306">
    <property type="entry name" value="HintN"/>
    <property type="match status" value="1"/>
</dbReference>
<evidence type="ECO:0000313" key="4">
    <source>
        <dbReference type="EMBL" id="MBO1318276.1"/>
    </source>
</evidence>
<dbReference type="Proteomes" id="UP000664417">
    <property type="component" value="Unassembled WGS sequence"/>
</dbReference>
<dbReference type="InterPro" id="IPR003587">
    <property type="entry name" value="Hint_dom_N"/>
</dbReference>
<keyword evidence="2" id="KW-0732">Signal</keyword>
<feature type="chain" id="PRO_5035293814" description="Hint domain-containing protein" evidence="2">
    <location>
        <begin position="20"/>
        <end position="1808"/>
    </location>
</feature>
<dbReference type="Gene3D" id="2.170.16.10">
    <property type="entry name" value="Hedgehog/Intein (Hint) domain"/>
    <property type="match status" value="1"/>
</dbReference>